<keyword evidence="8" id="KW-0418">Kinase</keyword>
<keyword evidence="10" id="KW-1133">Transmembrane helix</keyword>
<keyword evidence="3" id="KW-1003">Cell membrane</keyword>
<evidence type="ECO:0000256" key="10">
    <source>
        <dbReference type="ARBA" id="ARBA00022989"/>
    </source>
</evidence>
<evidence type="ECO:0000256" key="15">
    <source>
        <dbReference type="ARBA" id="ARBA00023180"/>
    </source>
</evidence>
<feature type="domain" description="ALK/LTK-like glycine-rich" evidence="16">
    <location>
        <begin position="288"/>
        <end position="519"/>
    </location>
</feature>
<comment type="subcellular location">
    <subcellularLocation>
        <location evidence="1">Cell membrane</location>
        <topology evidence="1">Single-pass type I membrane protein</topology>
    </subcellularLocation>
</comment>
<dbReference type="CDD" id="cd13121">
    <property type="entry name" value="BF2867_like_C"/>
    <property type="match status" value="1"/>
</dbReference>
<dbReference type="InterPro" id="IPR055163">
    <property type="entry name" value="ALK/LTK-like_GRD"/>
</dbReference>
<keyword evidence="13" id="KW-1015">Disulfide bond</keyword>
<evidence type="ECO:0000256" key="14">
    <source>
        <dbReference type="ARBA" id="ARBA00023170"/>
    </source>
</evidence>
<dbReference type="EC" id="2.7.10.1" evidence="2"/>
<protein>
    <recommendedName>
        <fullName evidence="2">receptor protein-tyrosine kinase</fullName>
        <ecNumber evidence="2">2.7.10.1</ecNumber>
    </recommendedName>
</protein>
<evidence type="ECO:0000256" key="5">
    <source>
        <dbReference type="ARBA" id="ARBA00022692"/>
    </source>
</evidence>
<keyword evidence="14" id="KW-0675">Receptor</keyword>
<evidence type="ECO:0000256" key="6">
    <source>
        <dbReference type="ARBA" id="ARBA00022729"/>
    </source>
</evidence>
<dbReference type="Proteomes" id="UP001319045">
    <property type="component" value="Chromosome"/>
</dbReference>
<evidence type="ECO:0000256" key="8">
    <source>
        <dbReference type="ARBA" id="ARBA00022777"/>
    </source>
</evidence>
<dbReference type="InterPro" id="IPR042278">
    <property type="entry name" value="Mfa-like_1_N"/>
</dbReference>
<evidence type="ECO:0000259" key="16">
    <source>
        <dbReference type="Pfam" id="PF12810"/>
    </source>
</evidence>
<evidence type="ECO:0000256" key="4">
    <source>
        <dbReference type="ARBA" id="ARBA00022679"/>
    </source>
</evidence>
<evidence type="ECO:0000256" key="7">
    <source>
        <dbReference type="ARBA" id="ARBA00022741"/>
    </source>
</evidence>
<keyword evidence="11" id="KW-0472">Membrane</keyword>
<evidence type="ECO:0000256" key="1">
    <source>
        <dbReference type="ARBA" id="ARBA00004251"/>
    </source>
</evidence>
<evidence type="ECO:0000313" key="17">
    <source>
        <dbReference type="EMBL" id="BCS85842.1"/>
    </source>
</evidence>
<accession>A0ABN6EIS2</accession>
<dbReference type="CDD" id="cd13120">
    <property type="entry name" value="BF2867_like_N"/>
    <property type="match status" value="1"/>
</dbReference>
<dbReference type="Pfam" id="PF13149">
    <property type="entry name" value="Mfa_like_1"/>
    <property type="match status" value="1"/>
</dbReference>
<keyword evidence="4" id="KW-0808">Transferase</keyword>
<dbReference type="Gene3D" id="2.60.40.2620">
    <property type="entry name" value="Fimbrillin-like"/>
    <property type="match status" value="1"/>
</dbReference>
<evidence type="ECO:0000256" key="11">
    <source>
        <dbReference type="ARBA" id="ARBA00023136"/>
    </source>
</evidence>
<evidence type="ECO:0000256" key="2">
    <source>
        <dbReference type="ARBA" id="ARBA00011902"/>
    </source>
</evidence>
<keyword evidence="18" id="KW-1185">Reference proteome</keyword>
<name>A0ABN6EIS2_9BACT</name>
<dbReference type="EMBL" id="AP024484">
    <property type="protein sequence ID" value="BCS85842.1"/>
    <property type="molecule type" value="Genomic_DNA"/>
</dbReference>
<evidence type="ECO:0000256" key="9">
    <source>
        <dbReference type="ARBA" id="ARBA00022840"/>
    </source>
</evidence>
<gene>
    <name evidence="17" type="ORF">prwr041_17350</name>
</gene>
<evidence type="ECO:0000313" key="18">
    <source>
        <dbReference type="Proteomes" id="UP001319045"/>
    </source>
</evidence>
<evidence type="ECO:0000256" key="13">
    <source>
        <dbReference type="ARBA" id="ARBA00023157"/>
    </source>
</evidence>
<keyword evidence="9" id="KW-0067">ATP-binding</keyword>
<dbReference type="Pfam" id="PF12810">
    <property type="entry name" value="ALK_LTK_GRD"/>
    <property type="match status" value="1"/>
</dbReference>
<sequence length="523" mass="52585">MNMLVWNNNEQINFAVSVPEWKNTDSLSSSKTSRATPITDASLSTSNTFNLIADQNDGTGNYSILINKETVSFTNNIWQTTPSHYYWSGIANKTVNFYAYYPTSISGNISHTAGSAPTLLYTVPPDASNQIDIITAINPNISGSTVTSTSLTFNHIFAAVKFAVGTNGLPSGTIKSITISGINNSGTYTFGNGWTPGSTTSSFTVSPSTAITGSAGANITSDVYTLMMIPQVFSNAIVSLVYNNGTAFSTTISGTWNAGGVYTYNLSKTIIYNYDYTGGLQIFTAPYTGTYKLETWGGGSNGAYSGGFSSIGLGGYAVGTIYIASGTKLYIYIGGVGKTNNGLTGGAGGYNGGGNGENGTSYAGGSGGGGATHIAITDRGVLNNYSSYKNELLIIAGGAGGSAINSNAGTGGGLTGGSAATAGWSSGGVASITINGGTQNSGYLFGKGQDGGTKSVGGMAGAEGNGGGGGGWYGGFSYTGSGDGSCCGGSGGSGYIGGVSGGSMQNGVRSGNGYARITFVSAN</sequence>
<keyword evidence="7" id="KW-0547">Nucleotide-binding</keyword>
<organism evidence="17 18">
    <name type="scientific">Prevotella herbatica</name>
    <dbReference type="NCBI Taxonomy" id="2801997"/>
    <lineage>
        <taxon>Bacteria</taxon>
        <taxon>Pseudomonadati</taxon>
        <taxon>Bacteroidota</taxon>
        <taxon>Bacteroidia</taxon>
        <taxon>Bacteroidales</taxon>
        <taxon>Prevotellaceae</taxon>
        <taxon>Prevotella</taxon>
    </lineage>
</organism>
<keyword evidence="5" id="KW-0812">Transmembrane</keyword>
<evidence type="ECO:0000256" key="12">
    <source>
        <dbReference type="ARBA" id="ARBA00023137"/>
    </source>
</evidence>
<reference evidence="17 18" key="1">
    <citation type="journal article" date="2022" name="Int. J. Syst. Evol. Microbiol.">
        <title>Prevotella herbatica sp. nov., a plant polysaccharide-decomposing anaerobic bacterium isolated from a methanogenic reactor.</title>
        <authorList>
            <person name="Uek A."/>
            <person name="Tonouchi A."/>
            <person name="Kaku N."/>
            <person name="Ueki K."/>
        </authorList>
    </citation>
    <scope>NUCLEOTIDE SEQUENCE [LARGE SCALE GENOMIC DNA]</scope>
    <source>
        <strain evidence="17 18">WR041</strain>
    </source>
</reference>
<keyword evidence="6" id="KW-0732">Signal</keyword>
<evidence type="ECO:0000256" key="3">
    <source>
        <dbReference type="ARBA" id="ARBA00022475"/>
    </source>
</evidence>
<dbReference type="InterPro" id="IPR025049">
    <property type="entry name" value="Mfa-like_1"/>
</dbReference>
<keyword evidence="12" id="KW-0829">Tyrosine-protein kinase</keyword>
<proteinExistence type="predicted"/>
<keyword evidence="15" id="KW-0325">Glycoprotein</keyword>